<dbReference type="EMBL" id="BJXU01000061">
    <property type="protein sequence ID" value="GEN23813.1"/>
    <property type="molecule type" value="Genomic_DNA"/>
</dbReference>
<evidence type="ECO:0000313" key="2">
    <source>
        <dbReference type="EMBL" id="SHM15861.1"/>
    </source>
</evidence>
<sequence>MGSEQSSGVRLGADAWEKYTKARQRQARIRTQTFCDERGDVNVIDDVGLDHAHIQCHRIEGAGRRYPRRW</sequence>
<evidence type="ECO:0000313" key="1">
    <source>
        <dbReference type="EMBL" id="GEN23813.1"/>
    </source>
</evidence>
<evidence type="ECO:0000313" key="4">
    <source>
        <dbReference type="Proteomes" id="UP000321726"/>
    </source>
</evidence>
<reference evidence="2 3" key="1">
    <citation type="submission" date="2016-11" db="EMBL/GenBank/DDBJ databases">
        <authorList>
            <person name="Jaros S."/>
            <person name="Januszkiewicz K."/>
            <person name="Wedrychowicz H."/>
        </authorList>
    </citation>
    <scope>NUCLEOTIDE SEQUENCE [LARGE SCALE GENOMIC DNA]</scope>
    <source>
        <strain evidence="2 3">DSM 4740</strain>
    </source>
</reference>
<dbReference type="AlphaFoldDB" id="A0A1M7GI21"/>
<dbReference type="EMBL" id="FRCA01000005">
    <property type="protein sequence ID" value="SHM15861.1"/>
    <property type="molecule type" value="Genomic_DNA"/>
</dbReference>
<dbReference type="Proteomes" id="UP000321726">
    <property type="component" value="Unassembled WGS sequence"/>
</dbReference>
<evidence type="ECO:0000313" key="3">
    <source>
        <dbReference type="Proteomes" id="UP000184123"/>
    </source>
</evidence>
<organism evidence="2 3">
    <name type="scientific">Halomonas cupida</name>
    <dbReference type="NCBI Taxonomy" id="44933"/>
    <lineage>
        <taxon>Bacteria</taxon>
        <taxon>Pseudomonadati</taxon>
        <taxon>Pseudomonadota</taxon>
        <taxon>Gammaproteobacteria</taxon>
        <taxon>Oceanospirillales</taxon>
        <taxon>Halomonadaceae</taxon>
        <taxon>Halomonas</taxon>
    </lineage>
</organism>
<reference evidence="1 4" key="2">
    <citation type="submission" date="2019-07" db="EMBL/GenBank/DDBJ databases">
        <title>Whole genome shotgun sequence of Halomonas cupida NBRC 102219.</title>
        <authorList>
            <person name="Hosoyama A."/>
            <person name="Uohara A."/>
            <person name="Ohji S."/>
            <person name="Ichikawa N."/>
        </authorList>
    </citation>
    <scope>NUCLEOTIDE SEQUENCE [LARGE SCALE GENOMIC DNA]</scope>
    <source>
        <strain evidence="1 4">NBRC 102219</strain>
    </source>
</reference>
<dbReference type="Proteomes" id="UP000184123">
    <property type="component" value="Unassembled WGS sequence"/>
</dbReference>
<proteinExistence type="predicted"/>
<gene>
    <name evidence="1" type="ORF">HCU01_17620</name>
    <name evidence="2" type="ORF">SAMN05660971_02355</name>
</gene>
<protein>
    <submittedName>
        <fullName evidence="2">Uncharacterized protein</fullName>
    </submittedName>
</protein>
<keyword evidence="4" id="KW-1185">Reference proteome</keyword>
<name>A0A1M7GI21_9GAMM</name>
<accession>A0A1M7GI21</accession>